<dbReference type="InterPro" id="IPR035069">
    <property type="entry name" value="TTHA1013/TTHA0281-like"/>
</dbReference>
<dbReference type="PANTHER" id="PTHR34504">
    <property type="entry name" value="ANTITOXIN HICB"/>
    <property type="match status" value="1"/>
</dbReference>
<evidence type="ECO:0000313" key="2">
    <source>
        <dbReference type="Proteomes" id="UP000441797"/>
    </source>
</evidence>
<name>A0A6N8G1M2_9CHRO</name>
<accession>A0A6N8G1M2</accession>
<protein>
    <submittedName>
        <fullName evidence="1">Uncharacterized protein</fullName>
    </submittedName>
</protein>
<dbReference type="Proteomes" id="UP000441797">
    <property type="component" value="Unassembled WGS sequence"/>
</dbReference>
<organism evidence="1 2">
    <name type="scientific">Gloeocapsopsis dulcis AAB1 = 1H9</name>
    <dbReference type="NCBI Taxonomy" id="1433147"/>
    <lineage>
        <taxon>Bacteria</taxon>
        <taxon>Bacillati</taxon>
        <taxon>Cyanobacteriota</taxon>
        <taxon>Cyanophyceae</taxon>
        <taxon>Oscillatoriophycideae</taxon>
        <taxon>Chroococcales</taxon>
        <taxon>Chroococcaceae</taxon>
        <taxon>Gloeocapsopsis</taxon>
        <taxon>Gloeocapsopsis dulcis</taxon>
    </lineage>
</organism>
<dbReference type="SUPFAM" id="SSF143100">
    <property type="entry name" value="TTHA1013/TTHA0281-like"/>
    <property type="match status" value="1"/>
</dbReference>
<dbReference type="AlphaFoldDB" id="A0A6N8G1M2"/>
<dbReference type="Gene3D" id="3.30.160.250">
    <property type="match status" value="1"/>
</dbReference>
<dbReference type="InterPro" id="IPR049389">
    <property type="entry name" value="TTHA0281-like"/>
</dbReference>
<dbReference type="Pfam" id="PF21748">
    <property type="entry name" value="UPF0150"/>
    <property type="match status" value="1"/>
</dbReference>
<dbReference type="OrthoDB" id="9805287at2"/>
<dbReference type="PANTHER" id="PTHR34504:SF4">
    <property type="entry name" value="ANTITOXIN HICB"/>
    <property type="match status" value="1"/>
</dbReference>
<dbReference type="InterPro" id="IPR051404">
    <property type="entry name" value="TA_system_antitoxin"/>
</dbReference>
<sequence>MKMFTAIIERDSDTNLYVGYVPGFPGAHSQGETLEELQENLREVIEMLLEDQELVFETAFVGTQQIIVQ</sequence>
<proteinExistence type="predicted"/>
<comment type="caution">
    <text evidence="1">The sequence shown here is derived from an EMBL/GenBank/DDBJ whole genome shotgun (WGS) entry which is preliminary data.</text>
</comment>
<keyword evidence="2" id="KW-1185">Reference proteome</keyword>
<gene>
    <name evidence="1" type="ORF">BWI75_21625</name>
</gene>
<dbReference type="EMBL" id="NAPY01000050">
    <property type="protein sequence ID" value="MUL38844.1"/>
    <property type="molecule type" value="Genomic_DNA"/>
</dbReference>
<evidence type="ECO:0000313" key="1">
    <source>
        <dbReference type="EMBL" id="MUL38844.1"/>
    </source>
</evidence>
<reference evidence="1 2" key="1">
    <citation type="journal article" date="2019" name="Front. Microbiol.">
        <title>Genomic Features for Desiccation Tolerance and Sugar Biosynthesis in the Extremophile Gloeocapsopsis sp. UTEX B3054.</title>
        <authorList>
            <person name="Urrejola C."/>
            <person name="Alcorta J."/>
            <person name="Salas L."/>
            <person name="Vasquez M."/>
            <person name="Polz M.F."/>
            <person name="Vicuna R."/>
            <person name="Diez B."/>
        </authorList>
    </citation>
    <scope>NUCLEOTIDE SEQUENCE [LARGE SCALE GENOMIC DNA]</scope>
    <source>
        <strain evidence="1 2">1H9</strain>
    </source>
</reference>
<dbReference type="RefSeq" id="WP_105218364.1">
    <property type="nucleotide sequence ID" value="NZ_CAWNSU010000092.1"/>
</dbReference>